<comment type="catalytic activity">
    <reaction evidence="17">
        <text>L-threonyl-[protein] + ATP = O-phospho-L-threonyl-[protein] + ADP + H(+)</text>
        <dbReference type="Rhea" id="RHEA:46608"/>
        <dbReference type="Rhea" id="RHEA-COMP:11060"/>
        <dbReference type="Rhea" id="RHEA-COMP:11605"/>
        <dbReference type="ChEBI" id="CHEBI:15378"/>
        <dbReference type="ChEBI" id="CHEBI:30013"/>
        <dbReference type="ChEBI" id="CHEBI:30616"/>
        <dbReference type="ChEBI" id="CHEBI:61977"/>
        <dbReference type="ChEBI" id="CHEBI:456216"/>
        <dbReference type="EC" id="2.7.11.12"/>
    </reaction>
</comment>
<comment type="subcellular location">
    <subcellularLocation>
        <location evidence="2">Endomembrane system</location>
    </subcellularLocation>
</comment>
<dbReference type="SUPFAM" id="SSF51206">
    <property type="entry name" value="cAMP-binding domain-like"/>
    <property type="match status" value="3"/>
</dbReference>
<evidence type="ECO:0000256" key="1">
    <source>
        <dbReference type="ARBA" id="ARBA00001946"/>
    </source>
</evidence>
<dbReference type="SUPFAM" id="SSF56112">
    <property type="entry name" value="Protein kinase-like (PK-like)"/>
    <property type="match status" value="1"/>
</dbReference>
<keyword evidence="10" id="KW-0547">Nucleotide-binding</keyword>
<keyword evidence="9" id="KW-0479">Metal-binding</keyword>
<feature type="domain" description="Cyclic nucleotide-binding" evidence="21">
    <location>
        <begin position="120"/>
        <end position="216"/>
    </location>
</feature>
<dbReference type="OrthoDB" id="100546at2759"/>
<feature type="domain" description="Protein kinase" evidence="20">
    <location>
        <begin position="482"/>
        <end position="740"/>
    </location>
</feature>
<dbReference type="InterPro" id="IPR000595">
    <property type="entry name" value="cNMP-bd_dom"/>
</dbReference>
<evidence type="ECO:0000313" key="24">
    <source>
        <dbReference type="Proteomes" id="UP000054937"/>
    </source>
</evidence>
<dbReference type="CDD" id="cd00038">
    <property type="entry name" value="CAP_ED"/>
    <property type="match status" value="3"/>
</dbReference>
<dbReference type="FunFam" id="2.60.120.10:FF:000089">
    <property type="entry name" value="cGMP-dependent protein kinase 5-1"/>
    <property type="match status" value="1"/>
</dbReference>
<dbReference type="Gene3D" id="1.10.510.10">
    <property type="entry name" value="Transferase(Phosphotransferase) domain 1"/>
    <property type="match status" value="1"/>
</dbReference>
<comment type="catalytic activity">
    <reaction evidence="18">
        <text>L-seryl-[protein] + ATP = O-phospho-L-seryl-[protein] + ADP + H(+)</text>
        <dbReference type="Rhea" id="RHEA:17989"/>
        <dbReference type="Rhea" id="RHEA-COMP:9863"/>
        <dbReference type="Rhea" id="RHEA-COMP:11604"/>
        <dbReference type="ChEBI" id="CHEBI:15378"/>
        <dbReference type="ChEBI" id="CHEBI:29999"/>
        <dbReference type="ChEBI" id="CHEBI:30616"/>
        <dbReference type="ChEBI" id="CHEBI:83421"/>
        <dbReference type="ChEBI" id="CHEBI:456216"/>
        <dbReference type="EC" id="2.7.11.12"/>
    </reaction>
</comment>
<keyword evidence="14" id="KW-0142">cGMP-binding</keyword>
<dbReference type="FunCoup" id="A0A0V0QWB8">
    <property type="interactions" value="4"/>
</dbReference>
<dbReference type="GO" id="GO:0046872">
    <property type="term" value="F:metal ion binding"/>
    <property type="evidence" value="ECO:0007669"/>
    <property type="project" value="UniProtKB-KW"/>
</dbReference>
<dbReference type="PANTHER" id="PTHR24353">
    <property type="entry name" value="CYCLIC NUCLEOTIDE-DEPENDENT PROTEIN KINASE"/>
    <property type="match status" value="1"/>
</dbReference>
<dbReference type="SMART" id="SM00100">
    <property type="entry name" value="cNMP"/>
    <property type="match status" value="3"/>
</dbReference>
<keyword evidence="24" id="KW-1185">Reference proteome</keyword>
<dbReference type="PROSITE" id="PS00889">
    <property type="entry name" value="CNMP_BINDING_2"/>
    <property type="match status" value="1"/>
</dbReference>
<feature type="region of interest" description="Disordered" evidence="19">
    <location>
        <begin position="787"/>
        <end position="807"/>
    </location>
</feature>
<keyword evidence="5" id="KW-0963">Cytoplasm</keyword>
<dbReference type="EMBL" id="LDAU01000093">
    <property type="protein sequence ID" value="KRX06681.1"/>
    <property type="molecule type" value="Genomic_DNA"/>
</dbReference>
<proteinExistence type="inferred from homology"/>
<evidence type="ECO:0000256" key="5">
    <source>
        <dbReference type="ARBA" id="ARBA00022490"/>
    </source>
</evidence>
<dbReference type="GO" id="GO:0012505">
    <property type="term" value="C:endomembrane system"/>
    <property type="evidence" value="ECO:0007669"/>
    <property type="project" value="UniProtKB-SubCell"/>
</dbReference>
<keyword evidence="11 23" id="KW-0418">Kinase</keyword>
<dbReference type="Gene3D" id="3.30.200.20">
    <property type="entry name" value="Phosphorylase Kinase, domain 1"/>
    <property type="match status" value="1"/>
</dbReference>
<accession>A0A0V0QWB8</accession>
<keyword evidence="15" id="KW-0472">Membrane</keyword>
<evidence type="ECO:0000256" key="15">
    <source>
        <dbReference type="ARBA" id="ARBA00023136"/>
    </source>
</evidence>
<dbReference type="PROSITE" id="PS00888">
    <property type="entry name" value="CNMP_BINDING_1"/>
    <property type="match status" value="1"/>
</dbReference>
<dbReference type="PROSITE" id="PS00108">
    <property type="entry name" value="PROTEIN_KINASE_ST"/>
    <property type="match status" value="1"/>
</dbReference>
<dbReference type="GO" id="GO:0004691">
    <property type="term" value="F:cAMP-dependent protein kinase activity"/>
    <property type="evidence" value="ECO:0007669"/>
    <property type="project" value="TreeGrafter"/>
</dbReference>
<evidence type="ECO:0000259" key="22">
    <source>
        <dbReference type="PROSITE" id="PS51285"/>
    </source>
</evidence>
<evidence type="ECO:0000256" key="16">
    <source>
        <dbReference type="ARBA" id="ARBA00024113"/>
    </source>
</evidence>
<dbReference type="SMART" id="SM00220">
    <property type="entry name" value="S_TKc"/>
    <property type="match status" value="1"/>
</dbReference>
<dbReference type="AlphaFoldDB" id="A0A0V0QWB8"/>
<evidence type="ECO:0000256" key="8">
    <source>
        <dbReference type="ARBA" id="ARBA00022679"/>
    </source>
</evidence>
<evidence type="ECO:0000256" key="19">
    <source>
        <dbReference type="SAM" id="MobiDB-lite"/>
    </source>
</evidence>
<dbReference type="Pfam" id="PF00027">
    <property type="entry name" value="cNMP_binding"/>
    <property type="match status" value="2"/>
</dbReference>
<dbReference type="FunFam" id="2.60.120.10:FF:000068">
    <property type="entry name" value="cGMP-dependent protein kinase"/>
    <property type="match status" value="1"/>
</dbReference>
<evidence type="ECO:0000256" key="3">
    <source>
        <dbReference type="ARBA" id="ARBA00006352"/>
    </source>
</evidence>
<keyword evidence="6" id="KW-0723">Serine/threonine-protein kinase</keyword>
<evidence type="ECO:0000256" key="11">
    <source>
        <dbReference type="ARBA" id="ARBA00022777"/>
    </source>
</evidence>
<dbReference type="InterPro" id="IPR000961">
    <property type="entry name" value="AGC-kinase_C"/>
</dbReference>
<evidence type="ECO:0000256" key="2">
    <source>
        <dbReference type="ARBA" id="ARBA00004308"/>
    </source>
</evidence>
<dbReference type="InterPro" id="IPR000719">
    <property type="entry name" value="Prot_kinase_dom"/>
</dbReference>
<dbReference type="Proteomes" id="UP000054937">
    <property type="component" value="Unassembled WGS sequence"/>
</dbReference>
<evidence type="ECO:0000256" key="17">
    <source>
        <dbReference type="ARBA" id="ARBA00047298"/>
    </source>
</evidence>
<dbReference type="PANTHER" id="PTHR24353:SF37">
    <property type="entry name" value="CAMP-DEPENDENT PROTEIN KINASE CATALYTIC SUBUNIT PRKX"/>
    <property type="match status" value="1"/>
</dbReference>
<dbReference type="OMA" id="MQEAHCD"/>
<dbReference type="GO" id="GO:0005524">
    <property type="term" value="F:ATP binding"/>
    <property type="evidence" value="ECO:0007669"/>
    <property type="project" value="UniProtKB-KW"/>
</dbReference>
<keyword evidence="13" id="KW-0460">Magnesium</keyword>
<evidence type="ECO:0000256" key="10">
    <source>
        <dbReference type="ARBA" id="ARBA00022741"/>
    </source>
</evidence>
<dbReference type="InParanoid" id="A0A0V0QWB8"/>
<evidence type="ECO:0000256" key="14">
    <source>
        <dbReference type="ARBA" id="ARBA00022992"/>
    </source>
</evidence>
<feature type="domain" description="AGC-kinase C-terminal" evidence="22">
    <location>
        <begin position="741"/>
        <end position="807"/>
    </location>
</feature>
<dbReference type="GO" id="GO:0004692">
    <property type="term" value="F:cGMP-dependent protein kinase activity"/>
    <property type="evidence" value="ECO:0007669"/>
    <property type="project" value="UniProtKB-EC"/>
</dbReference>
<feature type="compositionally biased region" description="Basic residues" evidence="19">
    <location>
        <begin position="53"/>
        <end position="62"/>
    </location>
</feature>
<dbReference type="EC" id="2.7.11.12" evidence="4"/>
<feature type="compositionally biased region" description="Basic and acidic residues" evidence="19">
    <location>
        <begin position="41"/>
        <end position="52"/>
    </location>
</feature>
<dbReference type="GO" id="GO:0030553">
    <property type="term" value="F:cGMP binding"/>
    <property type="evidence" value="ECO:0007669"/>
    <property type="project" value="UniProtKB-KW"/>
</dbReference>
<dbReference type="PROSITE" id="PS51285">
    <property type="entry name" value="AGC_KINASE_CTER"/>
    <property type="match status" value="1"/>
</dbReference>
<organism evidence="23 24">
    <name type="scientific">Pseudocohnilembus persalinus</name>
    <name type="common">Ciliate</name>
    <dbReference type="NCBI Taxonomy" id="266149"/>
    <lineage>
        <taxon>Eukaryota</taxon>
        <taxon>Sar</taxon>
        <taxon>Alveolata</taxon>
        <taxon>Ciliophora</taxon>
        <taxon>Intramacronucleata</taxon>
        <taxon>Oligohymenophorea</taxon>
        <taxon>Scuticociliatia</taxon>
        <taxon>Philasterida</taxon>
        <taxon>Pseudocohnilembidae</taxon>
        <taxon>Pseudocohnilembus</taxon>
    </lineage>
</organism>
<feature type="region of interest" description="Disordered" evidence="19">
    <location>
        <begin position="24"/>
        <end position="64"/>
    </location>
</feature>
<evidence type="ECO:0000313" key="23">
    <source>
        <dbReference type="EMBL" id="KRX06681.1"/>
    </source>
</evidence>
<comment type="similarity">
    <text evidence="3">Belongs to the protein kinase superfamily. AGC Ser/Thr protein kinase family. cGMP subfamily.</text>
</comment>
<name>A0A0V0QWB8_PSEPJ</name>
<comment type="cofactor">
    <cofactor evidence="1">
        <name>Mg(2+)</name>
        <dbReference type="ChEBI" id="CHEBI:18420"/>
    </cofactor>
</comment>
<evidence type="ECO:0000256" key="13">
    <source>
        <dbReference type="ARBA" id="ARBA00022842"/>
    </source>
</evidence>
<dbReference type="Gene3D" id="2.60.120.10">
    <property type="entry name" value="Jelly Rolls"/>
    <property type="match status" value="3"/>
</dbReference>
<dbReference type="InterPro" id="IPR014710">
    <property type="entry name" value="RmlC-like_jellyroll"/>
</dbReference>
<keyword evidence="7" id="KW-0140">cGMP</keyword>
<keyword evidence="8" id="KW-0808">Transferase</keyword>
<evidence type="ECO:0000259" key="20">
    <source>
        <dbReference type="PROSITE" id="PS50011"/>
    </source>
</evidence>
<gene>
    <name evidence="23" type="ORF">PPERSA_07915</name>
</gene>
<dbReference type="InterPro" id="IPR018488">
    <property type="entry name" value="cNMP-bd_CS"/>
</dbReference>
<keyword evidence="12" id="KW-0067">ATP-binding</keyword>
<dbReference type="GO" id="GO:0005952">
    <property type="term" value="C:cAMP-dependent protein kinase complex"/>
    <property type="evidence" value="ECO:0007669"/>
    <property type="project" value="TreeGrafter"/>
</dbReference>
<dbReference type="PROSITE" id="PS50011">
    <property type="entry name" value="PROTEIN_KINASE_DOM"/>
    <property type="match status" value="1"/>
</dbReference>
<dbReference type="InterPro" id="IPR008271">
    <property type="entry name" value="Ser/Thr_kinase_AS"/>
</dbReference>
<comment type="caution">
    <text evidence="23">The sequence shown here is derived from an EMBL/GenBank/DDBJ whole genome shotgun (WGS) entry which is preliminary data.</text>
</comment>
<dbReference type="Pfam" id="PF00069">
    <property type="entry name" value="Pkinase"/>
    <property type="match status" value="1"/>
</dbReference>
<evidence type="ECO:0000256" key="18">
    <source>
        <dbReference type="ARBA" id="ARBA00047462"/>
    </source>
</evidence>
<evidence type="ECO:0000256" key="6">
    <source>
        <dbReference type="ARBA" id="ARBA00022527"/>
    </source>
</evidence>
<feature type="domain" description="Cyclic nucleotide-binding" evidence="21">
    <location>
        <begin position="219"/>
        <end position="319"/>
    </location>
</feature>
<feature type="domain" description="Cyclic nucleotide-binding" evidence="21">
    <location>
        <begin position="340"/>
        <end position="407"/>
    </location>
</feature>
<evidence type="ECO:0000256" key="12">
    <source>
        <dbReference type="ARBA" id="ARBA00022840"/>
    </source>
</evidence>
<dbReference type="PROSITE" id="PS50042">
    <property type="entry name" value="CNMP_BINDING_3"/>
    <property type="match status" value="3"/>
</dbReference>
<sequence length="807" mass="93534">MGTCCTKDQEFNKDFNEQNIEIRQQTVKKEKQQGQSGNQKTEQKKLEQEAKQKREKKQKQKKIQADGIKDDVEILENVKKIDRLKTEADQHFIFKALGSHFVFSQLSDSDKQELISFMFYCENVGDYIFREGDRASCYFIIEKGECQVIINNESRRILKAKDAFGELALLYGANRSATVKCLEPCVFWAIDRNTFKKVVANMVQKQFEENRDFVEKTKFFKIMSESQKDSIAHVTLSQVYQKDKQIVVQGDIATSYFIIKQGKVGVLQNGKKIAEMGPGAEFGEQALTQHSFRGATVIALEDNVVVLSIGRDKIQEVLGDKIKTIMFENQQRWGMNKNELLRKLTRIQMEKIISKTKIVSCEKGEIIFEQGSIPDRLIFALEGNIKKVRSGVVVAEPGKVYGEQFLLRPTETVDDHICLDDIQNGHYAYITFQQFYEIIGGQPGGNIDNVFKKNENSHEVKYMKKFDGKALKQYENWTLDEFVFIKKLGFGMFGSVYLVKHKKSKGYQALKTISKAQVVEQNLERHLLQEKQVLEQVDFPFIMQYCRSFKDEFNVYFLVEFISGMELFDVIRDIGLLKSYDSQFYVGSLLLCMEYLHTNSIIYRDIKPENIMVDDEGYLRLIDMGTAKILKRGKGGRTFTIIGTPHYMAPEILTGKGYSYSVDLWSIGICLYEFMIGYVPFAEEADDPYEIYEDIIKKNLSFPSWLKDKYAKKLMQQLLNKTPELRLGRSYAALKASQWFENFDWDRLMDRQLRPPYIPPAKKVISKSYMVKQERLSIKVIDEIKKEQGQKEKPAISKKDPNWDKTF</sequence>
<reference evidence="23 24" key="1">
    <citation type="journal article" date="2015" name="Sci. Rep.">
        <title>Genome of the facultative scuticociliatosis pathogen Pseudocohnilembus persalinus provides insight into its virulence through horizontal gene transfer.</title>
        <authorList>
            <person name="Xiong J."/>
            <person name="Wang G."/>
            <person name="Cheng J."/>
            <person name="Tian M."/>
            <person name="Pan X."/>
            <person name="Warren A."/>
            <person name="Jiang C."/>
            <person name="Yuan D."/>
            <person name="Miao W."/>
        </authorList>
    </citation>
    <scope>NUCLEOTIDE SEQUENCE [LARGE SCALE GENOMIC DNA]</scope>
    <source>
        <strain evidence="23">36N120E</strain>
    </source>
</reference>
<evidence type="ECO:0000259" key="21">
    <source>
        <dbReference type="PROSITE" id="PS50042"/>
    </source>
</evidence>
<evidence type="ECO:0000256" key="7">
    <source>
        <dbReference type="ARBA" id="ARBA00022535"/>
    </source>
</evidence>
<dbReference type="FunFam" id="3.30.200.20:FF:000042">
    <property type="entry name" value="Aurora kinase A"/>
    <property type="match status" value="1"/>
</dbReference>
<dbReference type="InterPro" id="IPR011009">
    <property type="entry name" value="Kinase-like_dom_sf"/>
</dbReference>
<evidence type="ECO:0000256" key="9">
    <source>
        <dbReference type="ARBA" id="ARBA00022723"/>
    </source>
</evidence>
<protein>
    <recommendedName>
        <fullName evidence="16">cGMP-dependent protein kinase</fullName>
        <ecNumber evidence="4">2.7.11.12</ecNumber>
    </recommendedName>
</protein>
<evidence type="ECO:0000256" key="4">
    <source>
        <dbReference type="ARBA" id="ARBA00012428"/>
    </source>
</evidence>
<dbReference type="InterPro" id="IPR018490">
    <property type="entry name" value="cNMP-bd_dom_sf"/>
</dbReference>